<dbReference type="AGR" id="Xenbase:XB-GENE-29088971"/>
<protein>
    <submittedName>
        <fullName evidence="5 7 8">Phospholipase A2 inhibitor and Ly6/PLAUR domain-containing protein-like</fullName>
    </submittedName>
</protein>
<reference evidence="5" key="1">
    <citation type="journal article" date="2010" name="Science">
        <title>The genome of the Western clawed frog Xenopus tropicalis.</title>
        <authorList>
            <person name="Hellsten U."/>
            <person name="Harland R.M."/>
            <person name="Gilchrist M.J."/>
            <person name="Hendrix D."/>
            <person name="Jurka J."/>
            <person name="Kapitonov V."/>
            <person name="Ovcharenko I."/>
            <person name="Putnam N.H."/>
            <person name="Shu S."/>
            <person name="Taher L."/>
            <person name="Blitz I.L."/>
            <person name="Blumberg B."/>
            <person name="Dichmann D.S."/>
            <person name="Dubchak I."/>
            <person name="Amaya E."/>
            <person name="Detter J.C."/>
            <person name="Fletcher R."/>
            <person name="Gerhard D.S."/>
            <person name="Goodstein D."/>
            <person name="Graves T."/>
            <person name="Grigoriev I.V."/>
            <person name="Grimwood J."/>
            <person name="Kawashima T."/>
            <person name="Lindquist E."/>
            <person name="Lucas S.M."/>
            <person name="Mead P.E."/>
            <person name="Mitros T."/>
            <person name="Ogino H."/>
            <person name="Ohta Y."/>
            <person name="Poliakov A.V."/>
            <person name="Pollet N."/>
            <person name="Robert J."/>
            <person name="Salamov A."/>
            <person name="Sater A.K."/>
            <person name="Schmutz J."/>
            <person name="Terry A."/>
            <person name="Vize P.D."/>
            <person name="Warren W.C."/>
            <person name="Wells D."/>
            <person name="Wills A."/>
            <person name="Wilson R.K."/>
            <person name="Zimmerman L.B."/>
            <person name="Zorn A.M."/>
            <person name="Grainger R."/>
            <person name="Grammer T."/>
            <person name="Khokha M.K."/>
            <person name="Richardson P.M."/>
            <person name="Rokhsar D.S."/>
        </authorList>
    </citation>
    <scope>NUCLEOTIDE SEQUENCE [LARGE SCALE GENOMIC DNA]</scope>
    <source>
        <strain evidence="5">Nigerian</strain>
    </source>
</reference>
<dbReference type="Gene3D" id="2.10.60.10">
    <property type="entry name" value="CD59"/>
    <property type="match status" value="2"/>
</dbReference>
<evidence type="ECO:0000256" key="1">
    <source>
        <dbReference type="ARBA" id="ARBA00004613"/>
    </source>
</evidence>
<dbReference type="PANTHER" id="PTHR20914">
    <property type="entry name" value="LY6/PLAUR DOMAIN-CONTAINING PROTEIN 8"/>
    <property type="match status" value="1"/>
</dbReference>
<comment type="subcellular location">
    <subcellularLocation>
        <location evidence="1">Secreted</location>
    </subcellularLocation>
</comment>
<dbReference type="OrthoDB" id="9907178at2759"/>
<keyword evidence="7 8" id="KW-0593">Phospholipase A2 inhibitor</keyword>
<dbReference type="GeneTree" id="ENSGT00940000163304"/>
<evidence type="ECO:0000256" key="2">
    <source>
        <dbReference type="ARBA" id="ARBA00022525"/>
    </source>
</evidence>
<feature type="domain" description="UPAR/Ly6" evidence="4">
    <location>
        <begin position="118"/>
        <end position="189"/>
    </location>
</feature>
<feature type="domain" description="UPAR/Ly6" evidence="4">
    <location>
        <begin position="20"/>
        <end position="104"/>
    </location>
</feature>
<evidence type="ECO:0000259" key="4">
    <source>
        <dbReference type="Pfam" id="PF00021"/>
    </source>
</evidence>
<sequence>MGSLLAILCVLSVFAATGYSLSCMNCQNFNGETCSGGYYACPTNQVCGFMVSKFSMFSIGKSRNEYQVTRYCAPQELCNLTGSFRYPTFNSTFASSCCYTDKCTPATPTLPDNMDKSNGLTCPACFTNDSNSCDLSQRMPCYGNETVCYQDNGILPAVPSYSLVPNSVMVHGCATKSLCDIVSMKKEQILLTYININSNLSCLSEATAEPTDGVTNVIGHHYSFLIPAAIASVLIKCLFLVE</sequence>
<keyword evidence="2" id="KW-0964">Secreted</keyword>
<gene>
    <name evidence="5 7 8 9" type="primary">LOC105945897</name>
</gene>
<dbReference type="AlphaFoldDB" id="A0A803JQQ9"/>
<dbReference type="CDD" id="cd23572">
    <property type="entry name" value="TFP_LU_ECD_PINLYP_rpt2"/>
    <property type="match status" value="1"/>
</dbReference>
<dbReference type="InterPro" id="IPR016054">
    <property type="entry name" value="LY6_UPA_recep-like"/>
</dbReference>
<proteinExistence type="predicted"/>
<accession>A0A803JQQ9</accession>
<feature type="signal peptide" evidence="3">
    <location>
        <begin position="1"/>
        <end position="20"/>
    </location>
</feature>
<evidence type="ECO:0000313" key="9">
    <source>
        <dbReference type="Xenbase" id="XB-GENE-29088971"/>
    </source>
</evidence>
<dbReference type="RefSeq" id="XP_031762531.1">
    <property type="nucleotide sequence ID" value="XM_031906671.1"/>
</dbReference>
<evidence type="ECO:0000313" key="7">
    <source>
        <dbReference type="RefSeq" id="XP_031762530.1"/>
    </source>
</evidence>
<dbReference type="RefSeq" id="XP_031762530.1">
    <property type="nucleotide sequence ID" value="XM_031906670.1"/>
</dbReference>
<reference evidence="5" key="2">
    <citation type="submission" date="2021-03" db="UniProtKB">
        <authorList>
            <consortium name="Ensembl"/>
        </authorList>
    </citation>
    <scope>IDENTIFICATION</scope>
</reference>
<dbReference type="Proteomes" id="UP000008143">
    <property type="component" value="Chromosome 7"/>
</dbReference>
<dbReference type="Pfam" id="PF00021">
    <property type="entry name" value="UPAR_LY6"/>
    <property type="match status" value="2"/>
</dbReference>
<dbReference type="GO" id="GO:0019834">
    <property type="term" value="F:phospholipase A2 inhibitor activity"/>
    <property type="evidence" value="ECO:0007669"/>
    <property type="project" value="UniProtKB-KW"/>
</dbReference>
<dbReference type="GeneID" id="105945897"/>
<dbReference type="InterPro" id="IPR050918">
    <property type="entry name" value="CNF-like_PLA2_Inhibitor"/>
</dbReference>
<keyword evidence="3" id="KW-0732">Signal</keyword>
<dbReference type="InterPro" id="IPR045860">
    <property type="entry name" value="Snake_toxin-like_sf"/>
</dbReference>
<dbReference type="Xenbase" id="XB-GENE-29088971">
    <property type="gene designation" value="LOC105945897"/>
</dbReference>
<evidence type="ECO:0000313" key="5">
    <source>
        <dbReference type="Ensembl" id="ENSXETP00000110323"/>
    </source>
</evidence>
<evidence type="ECO:0000256" key="3">
    <source>
        <dbReference type="SAM" id="SignalP"/>
    </source>
</evidence>
<organism evidence="5">
    <name type="scientific">Xenopus tropicalis</name>
    <name type="common">Western clawed frog</name>
    <name type="synonym">Silurana tropicalis</name>
    <dbReference type="NCBI Taxonomy" id="8364"/>
    <lineage>
        <taxon>Eukaryota</taxon>
        <taxon>Metazoa</taxon>
        <taxon>Chordata</taxon>
        <taxon>Craniata</taxon>
        <taxon>Vertebrata</taxon>
        <taxon>Euteleostomi</taxon>
        <taxon>Amphibia</taxon>
        <taxon>Batrachia</taxon>
        <taxon>Anura</taxon>
        <taxon>Pipoidea</taxon>
        <taxon>Pipidae</taxon>
        <taxon>Xenopodinae</taxon>
        <taxon>Xenopus</taxon>
        <taxon>Silurana</taxon>
    </lineage>
</organism>
<name>A0A803JQQ9_XENTR</name>
<dbReference type="GO" id="GO:0005576">
    <property type="term" value="C:extracellular region"/>
    <property type="evidence" value="ECO:0007669"/>
    <property type="project" value="UniProtKB-SubCell"/>
</dbReference>
<dbReference type="SUPFAM" id="SSF57302">
    <property type="entry name" value="Snake toxin-like"/>
    <property type="match status" value="2"/>
</dbReference>
<evidence type="ECO:0000313" key="6">
    <source>
        <dbReference type="Proteomes" id="UP000008143"/>
    </source>
</evidence>
<dbReference type="PANTHER" id="PTHR20914:SF29">
    <property type="entry name" value="PHOSPHOLIPASE A2 INHIBITOR SUBUNIT GAMMA B"/>
    <property type="match status" value="1"/>
</dbReference>
<keyword evidence="6" id="KW-1185">Reference proteome</keyword>
<evidence type="ECO:0000313" key="8">
    <source>
        <dbReference type="RefSeq" id="XP_031762531.1"/>
    </source>
</evidence>
<dbReference type="Ensembl" id="ENSXETT00000113151">
    <property type="protein sequence ID" value="ENSXETP00000110323"/>
    <property type="gene ID" value="ENSXETG00000047277"/>
</dbReference>
<reference evidence="7 8" key="3">
    <citation type="submission" date="2025-04" db="UniProtKB">
        <authorList>
            <consortium name="RefSeq"/>
        </authorList>
    </citation>
    <scope>IDENTIFICATION</scope>
    <source>
        <strain evidence="7 8">Nigerian</strain>
        <tissue evidence="7 8">Liver and blood</tissue>
    </source>
</reference>
<feature type="chain" id="PRO_5044662944" evidence="3">
    <location>
        <begin position="21"/>
        <end position="242"/>
    </location>
</feature>
<dbReference type="KEGG" id="xtr:105945897"/>